<name>A0A365L6F8_9BACL</name>
<evidence type="ECO:0000256" key="7">
    <source>
        <dbReference type="ARBA" id="ARBA00022692"/>
    </source>
</evidence>
<keyword evidence="6 12" id="KW-0645">Protease</keyword>
<comment type="catalytic activity">
    <reaction evidence="1 12">
        <text>Cleavage of hydrophobic, N-terminal signal or leader sequences from secreted and periplasmic proteins.</text>
        <dbReference type="EC" id="3.4.21.89"/>
    </reaction>
</comment>
<dbReference type="EC" id="3.4.21.89" evidence="4 12"/>
<feature type="active site" evidence="11">
    <location>
        <position position="53"/>
    </location>
</feature>
<evidence type="ECO:0000256" key="2">
    <source>
        <dbReference type="ARBA" id="ARBA00004401"/>
    </source>
</evidence>
<dbReference type="EMBL" id="QLZR01000001">
    <property type="protein sequence ID" value="RAZ80996.1"/>
    <property type="molecule type" value="Genomic_DNA"/>
</dbReference>
<reference evidence="15 16" key="1">
    <citation type="submission" date="2018-06" db="EMBL/GenBank/DDBJ databases">
        <title>The draft genome sequences of strains SCU63 and S1.</title>
        <authorList>
            <person name="Gan L."/>
        </authorList>
    </citation>
    <scope>NUCLEOTIDE SEQUENCE [LARGE SCALE GENOMIC DNA]</scope>
    <source>
        <strain evidence="15 16">SCU63</strain>
    </source>
</reference>
<dbReference type="GO" id="GO:0005886">
    <property type="term" value="C:plasma membrane"/>
    <property type="evidence" value="ECO:0007669"/>
    <property type="project" value="UniProtKB-SubCell"/>
</dbReference>
<dbReference type="InterPro" id="IPR019757">
    <property type="entry name" value="Pept_S26A_signal_pept_1_Lys-AS"/>
</dbReference>
<evidence type="ECO:0000259" key="14">
    <source>
        <dbReference type="Pfam" id="PF10502"/>
    </source>
</evidence>
<keyword evidence="9" id="KW-1133">Transmembrane helix</keyword>
<evidence type="ECO:0000256" key="9">
    <source>
        <dbReference type="ARBA" id="ARBA00022989"/>
    </source>
</evidence>
<dbReference type="GO" id="GO:0006465">
    <property type="term" value="P:signal peptide processing"/>
    <property type="evidence" value="ECO:0007669"/>
    <property type="project" value="InterPro"/>
</dbReference>
<dbReference type="Pfam" id="PF10502">
    <property type="entry name" value="Peptidase_S26"/>
    <property type="match status" value="1"/>
</dbReference>
<evidence type="ECO:0000256" key="5">
    <source>
        <dbReference type="ARBA" id="ARBA00022475"/>
    </source>
</evidence>
<feature type="active site" evidence="11">
    <location>
        <position position="90"/>
    </location>
</feature>
<dbReference type="InterPro" id="IPR019533">
    <property type="entry name" value="Peptidase_S26"/>
</dbReference>
<evidence type="ECO:0000256" key="3">
    <source>
        <dbReference type="ARBA" id="ARBA00009370"/>
    </source>
</evidence>
<dbReference type="PROSITE" id="PS00501">
    <property type="entry name" value="SPASE_I_1"/>
    <property type="match status" value="1"/>
</dbReference>
<evidence type="ECO:0000256" key="12">
    <source>
        <dbReference type="RuleBase" id="RU003993"/>
    </source>
</evidence>
<feature type="domain" description="Peptidase S26" evidence="14">
    <location>
        <begin position="23"/>
        <end position="180"/>
    </location>
</feature>
<evidence type="ECO:0000256" key="4">
    <source>
        <dbReference type="ARBA" id="ARBA00013208"/>
    </source>
</evidence>
<dbReference type="PANTHER" id="PTHR43390:SF1">
    <property type="entry name" value="CHLOROPLAST PROCESSING PEPTIDASE"/>
    <property type="match status" value="1"/>
</dbReference>
<dbReference type="InterPro" id="IPR000223">
    <property type="entry name" value="Pept_S26A_signal_pept_1"/>
</dbReference>
<sequence length="190" mass="21737">MRENKVALKEEADLIEEPSERLIAWMKVIILASLVVLSARQFIFEPVEVHGKSMMPTFEENDRIILMKISEIEHSDMIVFKVAEDRNYLKRVVGIPGDVVEMNNDHLYINGIETDEPYLEQNRKVAEQLGYSQLTEDFAAVTVPAGYYFVLGDNRLNSVDSRILGFIKEENIVGEVKFRLSPIEHLGPVK</sequence>
<dbReference type="GO" id="GO:0004252">
    <property type="term" value="F:serine-type endopeptidase activity"/>
    <property type="evidence" value="ECO:0007669"/>
    <property type="project" value="InterPro"/>
</dbReference>
<dbReference type="PROSITE" id="PS00761">
    <property type="entry name" value="SPASE_I_3"/>
    <property type="match status" value="1"/>
</dbReference>
<dbReference type="SUPFAM" id="SSF51306">
    <property type="entry name" value="LexA/Signal peptidase"/>
    <property type="match status" value="1"/>
</dbReference>
<keyword evidence="8 12" id="KW-0378">Hydrolase</keyword>
<dbReference type="CDD" id="cd06530">
    <property type="entry name" value="S26_SPase_I"/>
    <property type="match status" value="1"/>
</dbReference>
<evidence type="ECO:0000256" key="11">
    <source>
        <dbReference type="PIRSR" id="PIRSR600223-1"/>
    </source>
</evidence>
<dbReference type="AlphaFoldDB" id="A0A365L6F8"/>
<dbReference type="PANTHER" id="PTHR43390">
    <property type="entry name" value="SIGNAL PEPTIDASE I"/>
    <property type="match status" value="1"/>
</dbReference>
<gene>
    <name evidence="15" type="primary">lepB</name>
    <name evidence="15" type="ORF">DP120_01535</name>
</gene>
<dbReference type="PROSITE" id="PS00760">
    <property type="entry name" value="SPASE_I_2"/>
    <property type="match status" value="1"/>
</dbReference>
<dbReference type="NCBIfam" id="TIGR02227">
    <property type="entry name" value="sigpep_I_bact"/>
    <property type="match status" value="1"/>
</dbReference>
<comment type="similarity">
    <text evidence="3 13">Belongs to the peptidase S26 family.</text>
</comment>
<keyword evidence="10" id="KW-0472">Membrane</keyword>
<organism evidence="15 16">
    <name type="scientific">Planococcus halotolerans</name>
    <dbReference type="NCBI Taxonomy" id="2233542"/>
    <lineage>
        <taxon>Bacteria</taxon>
        <taxon>Bacillati</taxon>
        <taxon>Bacillota</taxon>
        <taxon>Bacilli</taxon>
        <taxon>Bacillales</taxon>
        <taxon>Caryophanaceae</taxon>
        <taxon>Planococcus</taxon>
    </lineage>
</organism>
<accession>A0A365L6F8</accession>
<comment type="subcellular location">
    <subcellularLocation>
        <location evidence="2">Cell membrane</location>
        <topology evidence="2">Single-pass type II membrane protein</topology>
    </subcellularLocation>
    <subcellularLocation>
        <location evidence="13">Membrane</location>
        <topology evidence="13">Single-pass type II membrane protein</topology>
    </subcellularLocation>
</comment>
<keyword evidence="16" id="KW-1185">Reference proteome</keyword>
<dbReference type="RefSeq" id="WP_112221422.1">
    <property type="nucleotide sequence ID" value="NZ_CP047673.1"/>
</dbReference>
<dbReference type="Gene3D" id="2.10.109.10">
    <property type="entry name" value="Umud Fragment, subunit A"/>
    <property type="match status" value="1"/>
</dbReference>
<dbReference type="InterPro" id="IPR036286">
    <property type="entry name" value="LexA/Signal_pep-like_sf"/>
</dbReference>
<evidence type="ECO:0000256" key="10">
    <source>
        <dbReference type="ARBA" id="ARBA00023136"/>
    </source>
</evidence>
<keyword evidence="5" id="KW-1003">Cell membrane</keyword>
<dbReference type="InterPro" id="IPR019758">
    <property type="entry name" value="Pept_S26A_signal_pept_1_CS"/>
</dbReference>
<protein>
    <recommendedName>
        <fullName evidence="4 12">Signal peptidase I</fullName>
        <ecNumber evidence="4 12">3.4.21.89</ecNumber>
    </recommendedName>
</protein>
<evidence type="ECO:0000256" key="6">
    <source>
        <dbReference type="ARBA" id="ARBA00022670"/>
    </source>
</evidence>
<dbReference type="GO" id="GO:0009003">
    <property type="term" value="F:signal peptidase activity"/>
    <property type="evidence" value="ECO:0007669"/>
    <property type="project" value="UniProtKB-EC"/>
</dbReference>
<evidence type="ECO:0000256" key="13">
    <source>
        <dbReference type="RuleBase" id="RU362042"/>
    </source>
</evidence>
<dbReference type="InterPro" id="IPR019756">
    <property type="entry name" value="Pept_S26A_signal_pept_1_Ser-AS"/>
</dbReference>
<keyword evidence="7" id="KW-0812">Transmembrane</keyword>
<evidence type="ECO:0000313" key="16">
    <source>
        <dbReference type="Proteomes" id="UP000251002"/>
    </source>
</evidence>
<evidence type="ECO:0000256" key="8">
    <source>
        <dbReference type="ARBA" id="ARBA00022801"/>
    </source>
</evidence>
<dbReference type="PRINTS" id="PR00727">
    <property type="entry name" value="LEADERPTASE"/>
</dbReference>
<proteinExistence type="inferred from homology"/>
<dbReference type="Proteomes" id="UP000251002">
    <property type="component" value="Unassembled WGS sequence"/>
</dbReference>
<dbReference type="FunFam" id="2.10.109.10:FF:000008">
    <property type="entry name" value="Signal peptidase I"/>
    <property type="match status" value="1"/>
</dbReference>
<evidence type="ECO:0000256" key="1">
    <source>
        <dbReference type="ARBA" id="ARBA00000677"/>
    </source>
</evidence>
<comment type="caution">
    <text evidence="15">The sequence shown here is derived from an EMBL/GenBank/DDBJ whole genome shotgun (WGS) entry which is preliminary data.</text>
</comment>
<evidence type="ECO:0000313" key="15">
    <source>
        <dbReference type="EMBL" id="RAZ80996.1"/>
    </source>
</evidence>